<proteinExistence type="predicted"/>
<keyword evidence="1" id="KW-0732">Signal</keyword>
<sequence>MVFFYDGVALIVGVSALEEEEEEEEEACWSCWASRYSAHSTALYRTTAPIALSKLLTPASLVYLVAMHNSAGSVIFTISSPSPPPSFLPFKPDLALSLLNLPLPTPKFAPTCFGTKNRRAICIFSSYVYPLSWMISHRSSSGAEIVSSELAVQMKRTCERSMGTLM</sequence>
<name>A0A409WAX8_9AGAR</name>
<protein>
    <submittedName>
        <fullName evidence="2">Uncharacterized protein</fullName>
    </submittedName>
</protein>
<feature type="signal peptide" evidence="1">
    <location>
        <begin position="1"/>
        <end position="16"/>
    </location>
</feature>
<reference evidence="2 3" key="1">
    <citation type="journal article" date="2018" name="Evol. Lett.">
        <title>Horizontal gene cluster transfer increased hallucinogenic mushroom diversity.</title>
        <authorList>
            <person name="Reynolds H.T."/>
            <person name="Vijayakumar V."/>
            <person name="Gluck-Thaler E."/>
            <person name="Korotkin H.B."/>
            <person name="Matheny P.B."/>
            <person name="Slot J.C."/>
        </authorList>
    </citation>
    <scope>NUCLEOTIDE SEQUENCE [LARGE SCALE GENOMIC DNA]</scope>
    <source>
        <strain evidence="2 3">SRW20</strain>
    </source>
</reference>
<accession>A0A409WAX8</accession>
<keyword evidence="3" id="KW-1185">Reference proteome</keyword>
<dbReference type="EMBL" id="NHYE01005238">
    <property type="protein sequence ID" value="PPQ75666.1"/>
    <property type="molecule type" value="Genomic_DNA"/>
</dbReference>
<evidence type="ECO:0000313" key="3">
    <source>
        <dbReference type="Proteomes" id="UP000284706"/>
    </source>
</evidence>
<evidence type="ECO:0000256" key="1">
    <source>
        <dbReference type="SAM" id="SignalP"/>
    </source>
</evidence>
<dbReference type="Proteomes" id="UP000284706">
    <property type="component" value="Unassembled WGS sequence"/>
</dbReference>
<gene>
    <name evidence="2" type="ORF">CVT26_001894</name>
</gene>
<evidence type="ECO:0000313" key="2">
    <source>
        <dbReference type="EMBL" id="PPQ75666.1"/>
    </source>
</evidence>
<dbReference type="InParanoid" id="A0A409WAX8"/>
<feature type="chain" id="PRO_5019108218" evidence="1">
    <location>
        <begin position="17"/>
        <end position="166"/>
    </location>
</feature>
<comment type="caution">
    <text evidence="2">The sequence shown here is derived from an EMBL/GenBank/DDBJ whole genome shotgun (WGS) entry which is preliminary data.</text>
</comment>
<dbReference type="AlphaFoldDB" id="A0A409WAX8"/>
<organism evidence="2 3">
    <name type="scientific">Gymnopilus dilepis</name>
    <dbReference type="NCBI Taxonomy" id="231916"/>
    <lineage>
        <taxon>Eukaryota</taxon>
        <taxon>Fungi</taxon>
        <taxon>Dikarya</taxon>
        <taxon>Basidiomycota</taxon>
        <taxon>Agaricomycotina</taxon>
        <taxon>Agaricomycetes</taxon>
        <taxon>Agaricomycetidae</taxon>
        <taxon>Agaricales</taxon>
        <taxon>Agaricineae</taxon>
        <taxon>Hymenogastraceae</taxon>
        <taxon>Gymnopilus</taxon>
    </lineage>
</organism>